<keyword evidence="10" id="KW-1185">Reference proteome</keyword>
<evidence type="ECO:0000313" key="9">
    <source>
        <dbReference type="EMBL" id="QDU20725.1"/>
    </source>
</evidence>
<evidence type="ECO:0000256" key="2">
    <source>
        <dbReference type="ARBA" id="ARBA00005811"/>
    </source>
</evidence>
<comment type="similarity">
    <text evidence="2 7">Belongs to the ExbD/TolR family.</text>
</comment>
<dbReference type="OrthoDB" id="274334at2"/>
<keyword evidence="5" id="KW-1133">Transmembrane helix</keyword>
<keyword evidence="4 7" id="KW-0812">Transmembrane</keyword>
<dbReference type="AlphaFoldDB" id="A0A517XTA7"/>
<feature type="compositionally biased region" description="Basic and acidic residues" evidence="8">
    <location>
        <begin position="87"/>
        <end position="96"/>
    </location>
</feature>
<evidence type="ECO:0000256" key="6">
    <source>
        <dbReference type="ARBA" id="ARBA00023136"/>
    </source>
</evidence>
<keyword evidence="6" id="KW-0472">Membrane</keyword>
<evidence type="ECO:0000313" key="10">
    <source>
        <dbReference type="Proteomes" id="UP000319576"/>
    </source>
</evidence>
<protein>
    <submittedName>
        <fullName evidence="9">Biopolymer transport protein ExbD/TolR</fullName>
    </submittedName>
</protein>
<keyword evidence="7" id="KW-0653">Protein transport</keyword>
<dbReference type="InterPro" id="IPR003400">
    <property type="entry name" value="ExbD"/>
</dbReference>
<sequence>MASAPKALDVWYVTANTVYRGVPYQVVADWVREGRLGAADQLRPAGSGDRDWRTVGTWELFADYLPGSGTAPGAEGGEVELPEPVEPESHGRKVREAEDDEVDMIPLIDISMVLLVFFVIVSATGALSPVDVPDMKHAGTLTNDPNAITINIQKASEEDVYYALRVGKTAPRPEYARLGSPEDALKALDALLGEATQPPHVQVACEKALPSKRVVEMQLELKKRFDKRLIQSFDATVNEAPPG</sequence>
<keyword evidence="7" id="KW-0813">Transport</keyword>
<dbReference type="GO" id="GO:0015031">
    <property type="term" value="P:protein transport"/>
    <property type="evidence" value="ECO:0007669"/>
    <property type="project" value="UniProtKB-KW"/>
</dbReference>
<evidence type="ECO:0000256" key="4">
    <source>
        <dbReference type="ARBA" id="ARBA00022692"/>
    </source>
</evidence>
<keyword evidence="3" id="KW-1003">Cell membrane</keyword>
<accession>A0A517XTA7</accession>
<name>A0A517XTA7_9BACT</name>
<dbReference type="Pfam" id="PF02472">
    <property type="entry name" value="ExbD"/>
    <property type="match status" value="1"/>
</dbReference>
<dbReference type="Proteomes" id="UP000319576">
    <property type="component" value="Chromosome"/>
</dbReference>
<feature type="compositionally biased region" description="Acidic residues" evidence="8">
    <location>
        <begin position="77"/>
        <end position="86"/>
    </location>
</feature>
<reference evidence="9 10" key="1">
    <citation type="submission" date="2019-02" db="EMBL/GenBank/DDBJ databases">
        <title>Deep-cultivation of Planctomycetes and their phenomic and genomic characterization uncovers novel biology.</title>
        <authorList>
            <person name="Wiegand S."/>
            <person name="Jogler M."/>
            <person name="Boedeker C."/>
            <person name="Pinto D."/>
            <person name="Vollmers J."/>
            <person name="Rivas-Marin E."/>
            <person name="Kohn T."/>
            <person name="Peeters S.H."/>
            <person name="Heuer A."/>
            <person name="Rast P."/>
            <person name="Oberbeckmann S."/>
            <person name="Bunk B."/>
            <person name="Jeske O."/>
            <person name="Meyerdierks A."/>
            <person name="Storesund J.E."/>
            <person name="Kallscheuer N."/>
            <person name="Luecker S."/>
            <person name="Lage O.M."/>
            <person name="Pohl T."/>
            <person name="Merkel B.J."/>
            <person name="Hornburger P."/>
            <person name="Mueller R.-W."/>
            <person name="Bruemmer F."/>
            <person name="Labrenz M."/>
            <person name="Spormann A.M."/>
            <person name="Op den Camp H."/>
            <person name="Overmann J."/>
            <person name="Amann R."/>
            <person name="Jetten M.S.M."/>
            <person name="Mascher T."/>
            <person name="Medema M.H."/>
            <person name="Devos D.P."/>
            <person name="Kaster A.-K."/>
            <person name="Ovreas L."/>
            <person name="Rohde M."/>
            <person name="Galperin M.Y."/>
            <person name="Jogler C."/>
        </authorList>
    </citation>
    <scope>NUCLEOTIDE SEQUENCE [LARGE SCALE GENOMIC DNA]</scope>
    <source>
        <strain evidence="9 10">ETA_A1</strain>
    </source>
</reference>
<dbReference type="GO" id="GO:0022857">
    <property type="term" value="F:transmembrane transporter activity"/>
    <property type="evidence" value="ECO:0007669"/>
    <property type="project" value="InterPro"/>
</dbReference>
<organism evidence="9 10">
    <name type="scientific">Urbifossiella limnaea</name>
    <dbReference type="NCBI Taxonomy" id="2528023"/>
    <lineage>
        <taxon>Bacteria</taxon>
        <taxon>Pseudomonadati</taxon>
        <taxon>Planctomycetota</taxon>
        <taxon>Planctomycetia</taxon>
        <taxon>Gemmatales</taxon>
        <taxon>Gemmataceae</taxon>
        <taxon>Urbifossiella</taxon>
    </lineage>
</organism>
<evidence type="ECO:0000256" key="8">
    <source>
        <dbReference type="SAM" id="MobiDB-lite"/>
    </source>
</evidence>
<gene>
    <name evidence="9" type="ORF">ETAA1_26830</name>
</gene>
<dbReference type="EMBL" id="CP036273">
    <property type="protein sequence ID" value="QDU20725.1"/>
    <property type="molecule type" value="Genomic_DNA"/>
</dbReference>
<evidence type="ECO:0000256" key="5">
    <source>
        <dbReference type="ARBA" id="ARBA00022989"/>
    </source>
</evidence>
<dbReference type="RefSeq" id="WP_145238768.1">
    <property type="nucleotide sequence ID" value="NZ_CP036273.1"/>
</dbReference>
<evidence type="ECO:0000256" key="3">
    <source>
        <dbReference type="ARBA" id="ARBA00022475"/>
    </source>
</evidence>
<feature type="region of interest" description="Disordered" evidence="8">
    <location>
        <begin position="69"/>
        <end position="97"/>
    </location>
</feature>
<evidence type="ECO:0000256" key="7">
    <source>
        <dbReference type="RuleBase" id="RU003879"/>
    </source>
</evidence>
<evidence type="ECO:0000256" key="1">
    <source>
        <dbReference type="ARBA" id="ARBA00004162"/>
    </source>
</evidence>
<comment type="subcellular location">
    <subcellularLocation>
        <location evidence="1">Cell membrane</location>
        <topology evidence="1">Single-pass membrane protein</topology>
    </subcellularLocation>
    <subcellularLocation>
        <location evidence="7">Cell membrane</location>
        <topology evidence="7">Single-pass type II membrane protein</topology>
    </subcellularLocation>
</comment>
<proteinExistence type="inferred from homology"/>
<dbReference type="KEGG" id="uli:ETAA1_26830"/>
<dbReference type="GO" id="GO:0005886">
    <property type="term" value="C:plasma membrane"/>
    <property type="evidence" value="ECO:0007669"/>
    <property type="project" value="UniProtKB-SubCell"/>
</dbReference>